<reference evidence="3" key="2">
    <citation type="journal article" date="2011" name="Plant Physiol.">
        <title>Developing rice with high yield under phosphorus deficiency: Pup1 sequence to application.</title>
        <authorList>
            <person name="Chin J.H."/>
            <person name="Gamuyao R."/>
            <person name="Dalid C."/>
            <person name="Bustamam M."/>
            <person name="Prasetiyono J."/>
            <person name="Moeljopawiro S."/>
            <person name="Wissuwa M."/>
            <person name="Heuer S."/>
        </authorList>
    </citation>
    <scope>NUCLEOTIDE SEQUENCE</scope>
</reference>
<feature type="compositionally biased region" description="Polar residues" evidence="1">
    <location>
        <begin position="26"/>
        <end position="36"/>
    </location>
</feature>
<feature type="domain" description="DUF834" evidence="2">
    <location>
        <begin position="36"/>
        <end position="73"/>
    </location>
</feature>
<name>C5NNW1_ORYSI</name>
<evidence type="ECO:0000313" key="3">
    <source>
        <dbReference type="EMBL" id="BAH80050.1"/>
    </source>
</evidence>
<feature type="compositionally biased region" description="Basic and acidic residues" evidence="1">
    <location>
        <begin position="37"/>
        <end position="47"/>
    </location>
</feature>
<dbReference type="Pfam" id="PF05754">
    <property type="entry name" value="DUF834"/>
    <property type="match status" value="1"/>
</dbReference>
<feature type="region of interest" description="Disordered" evidence="1">
    <location>
        <begin position="1"/>
        <end position="47"/>
    </location>
</feature>
<feature type="compositionally biased region" description="Basic and acidic residues" evidence="1">
    <location>
        <begin position="162"/>
        <end position="171"/>
    </location>
</feature>
<evidence type="ECO:0000259" key="2">
    <source>
        <dbReference type="Pfam" id="PF05754"/>
    </source>
</evidence>
<feature type="region of interest" description="Disordered" evidence="1">
    <location>
        <begin position="162"/>
        <end position="196"/>
    </location>
</feature>
<dbReference type="InterPro" id="IPR008552">
    <property type="entry name" value="DUF834"/>
</dbReference>
<dbReference type="EMBL" id="AB458444">
    <property type="protein sequence ID" value="BAH80050.1"/>
    <property type="molecule type" value="Genomic_DNA"/>
</dbReference>
<evidence type="ECO:0000256" key="1">
    <source>
        <dbReference type="SAM" id="MobiDB-lite"/>
    </source>
</evidence>
<feature type="region of interest" description="Disordered" evidence="1">
    <location>
        <begin position="83"/>
        <end position="108"/>
    </location>
</feature>
<sequence length="234" mass="25457">MGAAVAGEPRHNNANGGHREEERETTVLTNTYATTDSDGRWPATRDDNRGVDGLHFAAANPMEATAKLGDDGRSSRASLEIKTRRRQRRAAEATTATARGGWRHGGDGGAPVHDDGLPPIVFGAKQPAARVELDVLEPMEVTALIGNGRGDSEMRLERRRRLEREGERGEKVLGGGRRRGRNRSNGEVGLVGGGGGNRRRHGWLGSGWRMTMEYCSDREVKQTLAGLRGRERMG</sequence>
<reference evidence="3" key="1">
    <citation type="journal article" date="2009" name="Plant Biotechnol. J.">
        <title>Comparative sequence analyses of the major quantitative trait locus phosphorus uptake 1 (Pup1) reveal a complex genetic structure.</title>
        <authorList>
            <person name="Heuer S."/>
            <person name="Lu X."/>
            <person name="Chin J.H."/>
            <person name="Pariasca-Tanaka J."/>
            <person name="Kanamori H."/>
            <person name="Matsumoto T."/>
            <person name="De Leon T."/>
            <person name="Ulat V.J."/>
            <person name="Ismail A.M."/>
            <person name="Yano M."/>
            <person name="Wissuwa M."/>
        </authorList>
    </citation>
    <scope>NUCLEOTIDE SEQUENCE</scope>
</reference>
<proteinExistence type="predicted"/>
<accession>C5NNW1</accession>
<gene>
    <name evidence="3" type="primary">OsPupK61-1</name>
</gene>
<dbReference type="AlphaFoldDB" id="C5NNW1"/>
<protein>
    <recommendedName>
        <fullName evidence="2">DUF834 domain-containing protein</fullName>
    </recommendedName>
</protein>
<organism evidence="3">
    <name type="scientific">Oryza sativa subsp. indica</name>
    <name type="common">Rice</name>
    <dbReference type="NCBI Taxonomy" id="39946"/>
    <lineage>
        <taxon>Eukaryota</taxon>
        <taxon>Viridiplantae</taxon>
        <taxon>Streptophyta</taxon>
        <taxon>Embryophyta</taxon>
        <taxon>Tracheophyta</taxon>
        <taxon>Spermatophyta</taxon>
        <taxon>Magnoliopsida</taxon>
        <taxon>Liliopsida</taxon>
        <taxon>Poales</taxon>
        <taxon>Poaceae</taxon>
        <taxon>BOP clade</taxon>
        <taxon>Oryzoideae</taxon>
        <taxon>Oryzeae</taxon>
        <taxon>Oryzinae</taxon>
        <taxon>Oryza</taxon>
        <taxon>Oryza sativa</taxon>
    </lineage>
</organism>
<reference evidence="3" key="3">
    <citation type="journal article" date="2012" name="Nature">
        <title>The protein kinase Pstol1 from traditional rice confers tolerance of phosphorus deficiency.</title>
        <authorList>
            <person name="Gamuyao R."/>
            <person name="Chin J.H."/>
            <person name="Pariasca-Tanaka J."/>
            <person name="Pesaresi P."/>
            <person name="Catausan S."/>
            <person name="Dalid C."/>
            <person name="Slamet-Loedin I."/>
            <person name="Tecson-Mendoza E.M."/>
            <person name="Wissuwa M."/>
            <person name="Heuer S."/>
        </authorList>
    </citation>
    <scope>NUCLEOTIDE SEQUENCE</scope>
</reference>